<comment type="similarity">
    <text evidence="1">Belongs to the dynein heavy chain family.</text>
</comment>
<dbReference type="GO" id="GO:0051959">
    <property type="term" value="F:dynein light intermediate chain binding"/>
    <property type="evidence" value="ECO:0007669"/>
    <property type="project" value="InterPro"/>
</dbReference>
<dbReference type="GO" id="GO:0005524">
    <property type="term" value="F:ATP binding"/>
    <property type="evidence" value="ECO:0007669"/>
    <property type="project" value="InterPro"/>
</dbReference>
<dbReference type="GO" id="GO:0045505">
    <property type="term" value="F:dynein intermediate chain binding"/>
    <property type="evidence" value="ECO:0007669"/>
    <property type="project" value="InterPro"/>
</dbReference>
<dbReference type="SUPFAM" id="SSF52540">
    <property type="entry name" value="P-loop containing nucleoside triphosphate hydrolases"/>
    <property type="match status" value="2"/>
</dbReference>
<dbReference type="AlphaFoldDB" id="A0A2G9S5T3"/>
<dbReference type="OrthoDB" id="286107at2759"/>
<dbReference type="CDD" id="cd00009">
    <property type="entry name" value="AAA"/>
    <property type="match status" value="1"/>
</dbReference>
<feature type="non-terminal residue" evidence="3">
    <location>
        <position position="1"/>
    </location>
</feature>
<dbReference type="Pfam" id="PF12775">
    <property type="entry name" value="AAA_7"/>
    <property type="match status" value="1"/>
</dbReference>
<dbReference type="InterPro" id="IPR035699">
    <property type="entry name" value="AAA_6"/>
</dbReference>
<dbReference type="PANTHER" id="PTHR46961:SF8">
    <property type="entry name" value="DYNEIN AXONEMAL HEAVY CHAIN 7"/>
    <property type="match status" value="1"/>
</dbReference>
<dbReference type="Gene3D" id="1.10.472.130">
    <property type="match status" value="1"/>
</dbReference>
<dbReference type="SMART" id="SM00382">
    <property type="entry name" value="AAA"/>
    <property type="match status" value="1"/>
</dbReference>
<sequence>ILIMSMKDMNIAKLTSVDLPLFNGIMHDLFPGIDAPSADYGKLREQIEQELRLSGLQITPFTVNKVIQLYETKSSRHSCMIIGRTCSGKTTTWRCLQSAMSSLHRSGDTNYNLVREFPLNPKAVSLGELYGEYDLTTSEWTDGILSSLMRTACADERPDEKWIVFDGPVDTLWIESMNSVMDDNKVLTLINGERIAMPEQVSLLFEVADLAVASPATVSRCGMVFTDHISLGWKPYVQSWLEKRSKFVSGTEDPEINQHLGNANMDYYLAEVEAESLKRMFDKYVGRILEYKHQNCKDLVPQEDTSGVISLCKLYESLATPENGVNPADQDNYSSMVELWFLFCLVWSVCASVDEDGRKKIDNYLRGIEGSFPYKDTVYEYFVDPKTKNWMNFEDRLPKHWRIPANFPFYKIMVPTVDTVRYQFIVSALVTHQNPVLLVGPVGTGKTSIAQSVLQSLDANKWTLLTVNMSAQTSSSNVQNIIESRVEKRTKGVYVPAGRKHLLTFVDDLNMPAKDTFGSQPPLELLRLWIDYGFWYDRQNQSSKYVKDMFIMAAMGPPGGGRTAISGRFQSRFNLINMTFPSESQIKRIFGTMMSQKLQDFEEEVKPVGDIITQATVELYNAVTQRFLPTPAKIHYLFNLRDISKVFQGMLRAHRDLHDTKHSMTKLWVHECFRYGTLTHRGLFITRLIFNIGKS</sequence>
<dbReference type="Pfam" id="PF12774">
    <property type="entry name" value="AAA_6"/>
    <property type="match status" value="1"/>
</dbReference>
<dbReference type="EMBL" id="KV929700">
    <property type="protein sequence ID" value="PIO34801.1"/>
    <property type="molecule type" value="Genomic_DNA"/>
</dbReference>
<proteinExistence type="inferred from homology"/>
<dbReference type="InterPro" id="IPR026983">
    <property type="entry name" value="DHC"/>
</dbReference>
<dbReference type="Gene3D" id="1.20.920.30">
    <property type="match status" value="1"/>
</dbReference>
<organism evidence="3 4">
    <name type="scientific">Aquarana catesbeiana</name>
    <name type="common">American bullfrog</name>
    <name type="synonym">Rana catesbeiana</name>
    <dbReference type="NCBI Taxonomy" id="8400"/>
    <lineage>
        <taxon>Eukaryota</taxon>
        <taxon>Metazoa</taxon>
        <taxon>Chordata</taxon>
        <taxon>Craniata</taxon>
        <taxon>Vertebrata</taxon>
        <taxon>Euteleostomi</taxon>
        <taxon>Amphibia</taxon>
        <taxon>Batrachia</taxon>
        <taxon>Anura</taxon>
        <taxon>Neobatrachia</taxon>
        <taxon>Ranoidea</taxon>
        <taxon>Ranidae</taxon>
        <taxon>Aquarana</taxon>
    </lineage>
</organism>
<dbReference type="InterPro" id="IPR003593">
    <property type="entry name" value="AAA+_ATPase"/>
</dbReference>
<dbReference type="Proteomes" id="UP000228934">
    <property type="component" value="Unassembled WGS sequence"/>
</dbReference>
<dbReference type="InterPro" id="IPR027417">
    <property type="entry name" value="P-loop_NTPase"/>
</dbReference>
<name>A0A2G9S5T3_AQUCT</name>
<dbReference type="GO" id="GO:0007018">
    <property type="term" value="P:microtubule-based movement"/>
    <property type="evidence" value="ECO:0007669"/>
    <property type="project" value="InterPro"/>
</dbReference>
<evidence type="ECO:0000256" key="1">
    <source>
        <dbReference type="ARBA" id="ARBA00008887"/>
    </source>
</evidence>
<evidence type="ECO:0000259" key="2">
    <source>
        <dbReference type="SMART" id="SM00382"/>
    </source>
</evidence>
<accession>A0A2G9S5T3</accession>
<dbReference type="InterPro" id="IPR043157">
    <property type="entry name" value="Dynein_AAA1S"/>
</dbReference>
<dbReference type="FunFam" id="3.40.50.300:FF:000815">
    <property type="entry name" value="Dynein heavy chain 2, axonemal"/>
    <property type="match status" value="1"/>
</dbReference>
<evidence type="ECO:0000313" key="3">
    <source>
        <dbReference type="EMBL" id="PIO34801.1"/>
    </source>
</evidence>
<dbReference type="GO" id="GO:0030286">
    <property type="term" value="C:dynein complex"/>
    <property type="evidence" value="ECO:0007669"/>
    <property type="project" value="InterPro"/>
</dbReference>
<dbReference type="InterPro" id="IPR041466">
    <property type="entry name" value="Dynein_AAA5_ext"/>
</dbReference>
<dbReference type="Gene3D" id="1.10.8.710">
    <property type="match status" value="1"/>
</dbReference>
<dbReference type="FunFam" id="1.10.472.130:FF:000003">
    <property type="entry name" value="Dynein, axonemal, heavy chain 2"/>
    <property type="match status" value="1"/>
</dbReference>
<dbReference type="Pfam" id="PF17852">
    <property type="entry name" value="Dynein_AAA_lid"/>
    <property type="match status" value="1"/>
</dbReference>
<protein>
    <recommendedName>
        <fullName evidence="2">AAA+ ATPase domain-containing protein</fullName>
    </recommendedName>
</protein>
<feature type="domain" description="AAA+ ATPase" evidence="2">
    <location>
        <begin position="432"/>
        <end position="579"/>
    </location>
</feature>
<reference evidence="4" key="1">
    <citation type="journal article" date="2017" name="Nat. Commun.">
        <title>The North American bullfrog draft genome provides insight into hormonal regulation of long noncoding RNA.</title>
        <authorList>
            <person name="Hammond S.A."/>
            <person name="Warren R.L."/>
            <person name="Vandervalk B.P."/>
            <person name="Kucuk E."/>
            <person name="Khan H."/>
            <person name="Gibb E.A."/>
            <person name="Pandoh P."/>
            <person name="Kirk H."/>
            <person name="Zhao Y."/>
            <person name="Jones M."/>
            <person name="Mungall A.J."/>
            <person name="Coope R."/>
            <person name="Pleasance S."/>
            <person name="Moore R.A."/>
            <person name="Holt R.A."/>
            <person name="Round J.M."/>
            <person name="Ohora S."/>
            <person name="Walle B.V."/>
            <person name="Veldhoen N."/>
            <person name="Helbing C.C."/>
            <person name="Birol I."/>
        </authorList>
    </citation>
    <scope>NUCLEOTIDE SEQUENCE [LARGE SCALE GENOMIC DNA]</scope>
</reference>
<gene>
    <name evidence="3" type="ORF">AB205_0116420</name>
</gene>
<dbReference type="PANTHER" id="PTHR46961">
    <property type="entry name" value="DYNEIN HEAVY CHAIN 1, AXONEMAL-LIKE PROTEIN"/>
    <property type="match status" value="1"/>
</dbReference>
<keyword evidence="4" id="KW-1185">Reference proteome</keyword>
<dbReference type="InterPro" id="IPR041589">
    <property type="entry name" value="DNAH3_AAA_lid_1"/>
</dbReference>
<dbReference type="Gene3D" id="3.40.50.300">
    <property type="entry name" value="P-loop containing nucleotide triphosphate hydrolases"/>
    <property type="match status" value="2"/>
</dbReference>
<evidence type="ECO:0000313" key="4">
    <source>
        <dbReference type="Proteomes" id="UP000228934"/>
    </source>
</evidence>
<dbReference type="Pfam" id="PF17857">
    <property type="entry name" value="AAA_lid_1"/>
    <property type="match status" value="1"/>
</dbReference>